<reference evidence="1 2" key="1">
    <citation type="submission" date="2018-03" db="EMBL/GenBank/DDBJ databases">
        <title>Diversity of phytobeneficial traits revealed by whole-genome analysis of worldwide-isolated phenazine-producing Pseudomonas spp.</title>
        <authorList>
            <person name="Biessy A."/>
            <person name="Novinscak A."/>
            <person name="Blom J."/>
            <person name="Leger G."/>
            <person name="Thomashow L.S."/>
            <person name="Cazorla F.M."/>
            <person name="Josic D."/>
            <person name="Filion M."/>
        </authorList>
    </citation>
    <scope>NUCLEOTIDE SEQUENCE [LARGE SCALE GENOMIC DNA]</scope>
    <source>
        <strain evidence="1 2">30B</strain>
    </source>
</reference>
<evidence type="ECO:0000313" key="2">
    <source>
        <dbReference type="Proteomes" id="UP000268696"/>
    </source>
</evidence>
<evidence type="ECO:0000313" key="1">
    <source>
        <dbReference type="EMBL" id="AZE54931.1"/>
    </source>
</evidence>
<name>A0A3G7U6T6_9PSED</name>
<dbReference type="EMBL" id="CP027754">
    <property type="protein sequence ID" value="AZE54931.1"/>
    <property type="molecule type" value="Genomic_DNA"/>
</dbReference>
<organism evidence="1 2">
    <name type="scientific">Pseudomonas synxantha</name>
    <dbReference type="NCBI Taxonomy" id="47883"/>
    <lineage>
        <taxon>Bacteria</taxon>
        <taxon>Pseudomonadati</taxon>
        <taxon>Pseudomonadota</taxon>
        <taxon>Gammaproteobacteria</taxon>
        <taxon>Pseudomonadales</taxon>
        <taxon>Pseudomonadaceae</taxon>
        <taxon>Pseudomonas</taxon>
    </lineage>
</organism>
<protein>
    <submittedName>
        <fullName evidence="1">Uncharacterized protein</fullName>
    </submittedName>
</protein>
<accession>A0A3G7U6T6</accession>
<dbReference type="Proteomes" id="UP000268696">
    <property type="component" value="Chromosome"/>
</dbReference>
<sequence length="33" mass="3713">MKIAIRMISGIGTPRNHSSNERIIFSLSERALN</sequence>
<gene>
    <name evidence="1" type="ORF">C4K03_2776</name>
</gene>
<dbReference type="AlphaFoldDB" id="A0A3G7U6T6"/>
<proteinExistence type="predicted"/>